<evidence type="ECO:0000259" key="1">
    <source>
        <dbReference type="PROSITE" id="PS51186"/>
    </source>
</evidence>
<dbReference type="Pfam" id="PF13508">
    <property type="entry name" value="Acetyltransf_7"/>
    <property type="match status" value="1"/>
</dbReference>
<accession>A0A917ZSZ2</accession>
<proteinExistence type="predicted"/>
<gene>
    <name evidence="2" type="ORF">GCM10012280_46430</name>
</gene>
<evidence type="ECO:0000313" key="2">
    <source>
        <dbReference type="EMBL" id="GGO93584.1"/>
    </source>
</evidence>
<sequence>MDELLIGPIDLVARVDDALAVQALAFGLNDEEIHIRRQIVLRHAAYRGTRAFGAFTADGALVGFTYGMPNDRAHWWSTVIEPYLVAVGHEDWLDDVFGVTELHVLPGFQGHGLGRALITRLTDGVEQSRSILSAIEGPSRARRLYHSLGYVDLARSVRFPSAPSLYVVMGAHLPLPRTGSAER</sequence>
<name>A0A917ZSZ2_9ACTN</name>
<organism evidence="2 3">
    <name type="scientific">Wenjunlia tyrosinilytica</name>
    <dbReference type="NCBI Taxonomy" id="1544741"/>
    <lineage>
        <taxon>Bacteria</taxon>
        <taxon>Bacillati</taxon>
        <taxon>Actinomycetota</taxon>
        <taxon>Actinomycetes</taxon>
        <taxon>Kitasatosporales</taxon>
        <taxon>Streptomycetaceae</taxon>
        <taxon>Wenjunlia</taxon>
    </lineage>
</organism>
<dbReference type="Proteomes" id="UP000641932">
    <property type="component" value="Unassembled WGS sequence"/>
</dbReference>
<dbReference type="EMBL" id="BMMS01000021">
    <property type="protein sequence ID" value="GGO93584.1"/>
    <property type="molecule type" value="Genomic_DNA"/>
</dbReference>
<comment type="caution">
    <text evidence="2">The sequence shown here is derived from an EMBL/GenBank/DDBJ whole genome shotgun (WGS) entry which is preliminary data.</text>
</comment>
<dbReference type="GO" id="GO:0016747">
    <property type="term" value="F:acyltransferase activity, transferring groups other than amino-acyl groups"/>
    <property type="evidence" value="ECO:0007669"/>
    <property type="project" value="InterPro"/>
</dbReference>
<dbReference type="InterPro" id="IPR016181">
    <property type="entry name" value="Acyl_CoA_acyltransferase"/>
</dbReference>
<evidence type="ECO:0000313" key="3">
    <source>
        <dbReference type="Proteomes" id="UP000641932"/>
    </source>
</evidence>
<feature type="domain" description="N-acetyltransferase" evidence="1">
    <location>
        <begin position="4"/>
        <end position="174"/>
    </location>
</feature>
<dbReference type="CDD" id="cd04301">
    <property type="entry name" value="NAT_SF"/>
    <property type="match status" value="1"/>
</dbReference>
<dbReference type="InterPro" id="IPR000182">
    <property type="entry name" value="GNAT_dom"/>
</dbReference>
<dbReference type="Gene3D" id="3.40.630.30">
    <property type="match status" value="1"/>
</dbReference>
<protein>
    <submittedName>
        <fullName evidence="2">Acetyltransferase</fullName>
    </submittedName>
</protein>
<dbReference type="PROSITE" id="PS51186">
    <property type="entry name" value="GNAT"/>
    <property type="match status" value="1"/>
</dbReference>
<dbReference type="SUPFAM" id="SSF55729">
    <property type="entry name" value="Acyl-CoA N-acyltransferases (Nat)"/>
    <property type="match status" value="1"/>
</dbReference>
<reference evidence="2" key="2">
    <citation type="submission" date="2020-09" db="EMBL/GenBank/DDBJ databases">
        <authorList>
            <person name="Sun Q."/>
            <person name="Zhou Y."/>
        </authorList>
    </citation>
    <scope>NUCLEOTIDE SEQUENCE</scope>
    <source>
        <strain evidence="2">CGMCC 4.7201</strain>
    </source>
</reference>
<dbReference type="RefSeq" id="WP_189133717.1">
    <property type="nucleotide sequence ID" value="NZ_BMMS01000021.1"/>
</dbReference>
<dbReference type="AlphaFoldDB" id="A0A917ZSZ2"/>
<reference evidence="2" key="1">
    <citation type="journal article" date="2014" name="Int. J. Syst. Evol. Microbiol.">
        <title>Complete genome sequence of Corynebacterium casei LMG S-19264T (=DSM 44701T), isolated from a smear-ripened cheese.</title>
        <authorList>
            <consortium name="US DOE Joint Genome Institute (JGI-PGF)"/>
            <person name="Walter F."/>
            <person name="Albersmeier A."/>
            <person name="Kalinowski J."/>
            <person name="Ruckert C."/>
        </authorList>
    </citation>
    <scope>NUCLEOTIDE SEQUENCE</scope>
    <source>
        <strain evidence="2">CGMCC 4.7201</strain>
    </source>
</reference>
<keyword evidence="3" id="KW-1185">Reference proteome</keyword>